<comment type="similarity">
    <text evidence="1">Belongs to the azoreductase type 2 family.</text>
</comment>
<dbReference type="Gene3D" id="3.40.50.360">
    <property type="match status" value="1"/>
</dbReference>
<evidence type="ECO:0000259" key="2">
    <source>
        <dbReference type="Pfam" id="PF03358"/>
    </source>
</evidence>
<evidence type="ECO:0000256" key="1">
    <source>
        <dbReference type="ARBA" id="ARBA00009428"/>
    </source>
</evidence>
<protein>
    <submittedName>
        <fullName evidence="3">NAD(P)H-dependent oxidoreductase</fullName>
    </submittedName>
</protein>
<dbReference type="GO" id="GO:0005829">
    <property type="term" value="C:cytosol"/>
    <property type="evidence" value="ECO:0007669"/>
    <property type="project" value="TreeGrafter"/>
</dbReference>
<dbReference type="PANTHER" id="PTHR30543">
    <property type="entry name" value="CHROMATE REDUCTASE"/>
    <property type="match status" value="1"/>
</dbReference>
<accession>A0A559IXQ8</accession>
<sequence length="63" mass="6823">MIDFKPRVNAADAVLWVTPEYNSTIQGILGNAIDWMSRVDKIMHGKLSIMMGASMGALGTVKA</sequence>
<comment type="caution">
    <text evidence="3">The sequence shown here is derived from an EMBL/GenBank/DDBJ whole genome shotgun (WGS) entry which is preliminary data.</text>
</comment>
<dbReference type="Proteomes" id="UP000318102">
    <property type="component" value="Unassembled WGS sequence"/>
</dbReference>
<dbReference type="InterPro" id="IPR029039">
    <property type="entry name" value="Flavoprotein-like_sf"/>
</dbReference>
<feature type="domain" description="NADPH-dependent FMN reductase-like" evidence="2">
    <location>
        <begin position="3"/>
        <end position="61"/>
    </location>
</feature>
<organism evidence="3 4">
    <name type="scientific">Paenibacillus agilis</name>
    <dbReference type="NCBI Taxonomy" id="3020863"/>
    <lineage>
        <taxon>Bacteria</taxon>
        <taxon>Bacillati</taxon>
        <taxon>Bacillota</taxon>
        <taxon>Bacilli</taxon>
        <taxon>Bacillales</taxon>
        <taxon>Paenibacillaceae</taxon>
        <taxon>Paenibacillus</taxon>
    </lineage>
</organism>
<dbReference type="AlphaFoldDB" id="A0A559IXQ8"/>
<dbReference type="SUPFAM" id="SSF52218">
    <property type="entry name" value="Flavoproteins"/>
    <property type="match status" value="1"/>
</dbReference>
<proteinExistence type="inferred from homology"/>
<evidence type="ECO:0000313" key="4">
    <source>
        <dbReference type="Proteomes" id="UP000318102"/>
    </source>
</evidence>
<dbReference type="InterPro" id="IPR050712">
    <property type="entry name" value="NAD(P)H-dep_reductase"/>
</dbReference>
<dbReference type="GO" id="GO:0016491">
    <property type="term" value="F:oxidoreductase activity"/>
    <property type="evidence" value="ECO:0007669"/>
    <property type="project" value="InterPro"/>
</dbReference>
<dbReference type="GO" id="GO:0010181">
    <property type="term" value="F:FMN binding"/>
    <property type="evidence" value="ECO:0007669"/>
    <property type="project" value="TreeGrafter"/>
</dbReference>
<dbReference type="OrthoDB" id="9812295at2"/>
<keyword evidence="4" id="KW-1185">Reference proteome</keyword>
<evidence type="ECO:0000313" key="3">
    <source>
        <dbReference type="EMBL" id="TVX92419.1"/>
    </source>
</evidence>
<dbReference type="PANTHER" id="PTHR30543:SF21">
    <property type="entry name" value="NAD(P)H-DEPENDENT FMN REDUCTASE LOT6"/>
    <property type="match status" value="1"/>
</dbReference>
<reference evidence="3 4" key="1">
    <citation type="submission" date="2019-07" db="EMBL/GenBank/DDBJ databases">
        <authorList>
            <person name="Kim J."/>
        </authorList>
    </citation>
    <scope>NUCLEOTIDE SEQUENCE [LARGE SCALE GENOMIC DNA]</scope>
    <source>
        <strain evidence="3 4">N4</strain>
    </source>
</reference>
<gene>
    <name evidence="3" type="ORF">FPZ44_04705</name>
</gene>
<name>A0A559IXQ8_9BACL</name>
<dbReference type="InterPro" id="IPR005025">
    <property type="entry name" value="FMN_Rdtase-like_dom"/>
</dbReference>
<dbReference type="Pfam" id="PF03358">
    <property type="entry name" value="FMN_red"/>
    <property type="match status" value="1"/>
</dbReference>
<dbReference type="EMBL" id="VNJK01000001">
    <property type="protein sequence ID" value="TVX92419.1"/>
    <property type="molecule type" value="Genomic_DNA"/>
</dbReference>